<organism evidence="2 3">
    <name type="scientific">Bactrocera dorsalis</name>
    <name type="common">Oriental fruit fly</name>
    <name type="synonym">Dacus dorsalis</name>
    <dbReference type="NCBI Taxonomy" id="27457"/>
    <lineage>
        <taxon>Eukaryota</taxon>
        <taxon>Metazoa</taxon>
        <taxon>Ecdysozoa</taxon>
        <taxon>Arthropoda</taxon>
        <taxon>Hexapoda</taxon>
        <taxon>Insecta</taxon>
        <taxon>Pterygota</taxon>
        <taxon>Neoptera</taxon>
        <taxon>Endopterygota</taxon>
        <taxon>Diptera</taxon>
        <taxon>Brachycera</taxon>
        <taxon>Muscomorpha</taxon>
        <taxon>Tephritoidea</taxon>
        <taxon>Tephritidae</taxon>
        <taxon>Bactrocera</taxon>
        <taxon>Bactrocera</taxon>
    </lineage>
</organism>
<keyword evidence="2" id="KW-1185">Reference proteome</keyword>
<dbReference type="Pfam" id="PF10545">
    <property type="entry name" value="MADF_DNA_bdg"/>
    <property type="match status" value="1"/>
</dbReference>
<dbReference type="PANTHER" id="PTHR12243:SF60">
    <property type="entry name" value="SI:CH211-15D5.12-RELATED"/>
    <property type="match status" value="1"/>
</dbReference>
<gene>
    <name evidence="3" type="primary">LOC109579646</name>
</gene>
<dbReference type="GeneID" id="109579646"/>
<dbReference type="InterPro" id="IPR039353">
    <property type="entry name" value="TF_Adf1"/>
</dbReference>
<sequence>MSRNSGHRNHNREENKILANLVEQHPQLYDKDHDLYGKPNALDQAWKIISLLWDKPVPECKGRWRNMRAAYARSIDAYKTKRGPNRSRPYYLEEKMRYLNPHLLNEIAAIATVKDEAILTDGNATEAAQSNGQNNEKNNSETIANENDVHDMNSTRNNETFSLVTPLIDQMNEQSLRDLQQIIDRKLKQTIAIKNDNDNELSAPMQQLPLQAIKQEPELSI</sequence>
<dbReference type="Proteomes" id="UP001652620">
    <property type="component" value="Chromosome 5"/>
</dbReference>
<protein>
    <submittedName>
        <fullName evidence="3">Uncharacterized protein LOC109579646</fullName>
    </submittedName>
</protein>
<proteinExistence type="predicted"/>
<dbReference type="GO" id="GO:0006357">
    <property type="term" value="P:regulation of transcription by RNA polymerase II"/>
    <property type="evidence" value="ECO:0007669"/>
    <property type="project" value="TreeGrafter"/>
</dbReference>
<dbReference type="KEGG" id="bdr:109579646"/>
<dbReference type="GO" id="GO:0005667">
    <property type="term" value="C:transcription regulator complex"/>
    <property type="evidence" value="ECO:0007669"/>
    <property type="project" value="TreeGrafter"/>
</dbReference>
<dbReference type="InterPro" id="IPR006578">
    <property type="entry name" value="MADF-dom"/>
</dbReference>
<dbReference type="RefSeq" id="XP_019846441.2">
    <property type="nucleotide sequence ID" value="XM_019990882.3"/>
</dbReference>
<dbReference type="GO" id="GO:0005634">
    <property type="term" value="C:nucleus"/>
    <property type="evidence" value="ECO:0007669"/>
    <property type="project" value="TreeGrafter"/>
</dbReference>
<feature type="domain" description="MADF" evidence="1">
    <location>
        <begin position="17"/>
        <end position="104"/>
    </location>
</feature>
<reference evidence="3" key="1">
    <citation type="submission" date="2025-08" db="UniProtKB">
        <authorList>
            <consortium name="RefSeq"/>
        </authorList>
    </citation>
    <scope>IDENTIFICATION</scope>
    <source>
        <tissue evidence="3">Adult</tissue>
    </source>
</reference>
<dbReference type="InParanoid" id="A0A6J0RK35"/>
<dbReference type="OrthoDB" id="6147983at2759"/>
<dbReference type="AlphaFoldDB" id="A0A6J0RK35"/>
<evidence type="ECO:0000313" key="2">
    <source>
        <dbReference type="Proteomes" id="UP001652620"/>
    </source>
</evidence>
<evidence type="ECO:0000259" key="1">
    <source>
        <dbReference type="PROSITE" id="PS51029"/>
    </source>
</evidence>
<accession>A0A6J0RK35</accession>
<dbReference type="PANTHER" id="PTHR12243">
    <property type="entry name" value="MADF DOMAIN TRANSCRIPTION FACTOR"/>
    <property type="match status" value="1"/>
</dbReference>
<dbReference type="PROSITE" id="PS51029">
    <property type="entry name" value="MADF"/>
    <property type="match status" value="1"/>
</dbReference>
<evidence type="ECO:0000313" key="3">
    <source>
        <dbReference type="RefSeq" id="XP_019846441.2"/>
    </source>
</evidence>
<name>A0A6J0RK35_BACDO</name>
<dbReference type="SMART" id="SM00595">
    <property type="entry name" value="MADF"/>
    <property type="match status" value="1"/>
</dbReference>